<reference evidence="2 3" key="1">
    <citation type="submission" date="2016-10" db="EMBL/GenBank/DDBJ databases">
        <title>Complete Genome Sequence of Peptococcaceae strain DCMF.</title>
        <authorList>
            <person name="Edwards R.J."/>
            <person name="Holland S.I."/>
            <person name="Deshpande N.P."/>
            <person name="Wong Y.K."/>
            <person name="Ertan H."/>
            <person name="Manefield M."/>
            <person name="Russell T.L."/>
            <person name="Lee M.J."/>
        </authorList>
    </citation>
    <scope>NUCLEOTIDE SEQUENCE [LARGE SCALE GENOMIC DNA]</scope>
    <source>
        <strain evidence="2 3">DCMF</strain>
    </source>
</reference>
<evidence type="ECO:0000313" key="2">
    <source>
        <dbReference type="EMBL" id="ATW25040.1"/>
    </source>
</evidence>
<dbReference type="AlphaFoldDB" id="A0A3G1KRH8"/>
<evidence type="ECO:0000259" key="1">
    <source>
        <dbReference type="PROSITE" id="PS51186"/>
    </source>
</evidence>
<dbReference type="InterPro" id="IPR016181">
    <property type="entry name" value="Acyl_CoA_acyltransferase"/>
</dbReference>
<dbReference type="EMBL" id="CP017634">
    <property type="protein sequence ID" value="ATW25040.1"/>
    <property type="molecule type" value="Genomic_DNA"/>
</dbReference>
<dbReference type="PANTHER" id="PTHR41368">
    <property type="entry name" value="PROTEIN YGHO"/>
    <property type="match status" value="1"/>
</dbReference>
<sequence length="362" mass="42246">MELKYITTKEEAKDFVRFGTAVYRGNPYFRDSMSDIVKMFLDHKTAYLKNGEIHPFFILDQGRIVLRAAYVLNYKMKDILMISFFEAERGAQDAVELMMARGKILAAAKECKRMVVGLDAHLNYGVGFLASHFDVAPCFGLPYTHAYYLDYFKGWTEYRFTSFLADIEQFHLAQERGILARLGKKGYTFRRADFRNLPGEIKIYTDLNNACFQNHLWWADRTYEEDYELFYPFRWLIRGENLILAEKDGVPIGFMLWYPDFNQLIAPGREIGLATLLKSKMGFPRRMDRIKIAEIGVRPECQGTGVVIGLFDQLYRLVRGRYRYCEAGWVEENNTKSKGLGLHWEGNGCQEYKKYKAFEMPL</sequence>
<dbReference type="InterPro" id="IPR000182">
    <property type="entry name" value="GNAT_dom"/>
</dbReference>
<dbReference type="PANTHER" id="PTHR41368:SF1">
    <property type="entry name" value="PROTEIN YGHO"/>
    <property type="match status" value="1"/>
</dbReference>
<feature type="domain" description="N-acetyltransferase" evidence="1">
    <location>
        <begin position="192"/>
        <end position="362"/>
    </location>
</feature>
<organism evidence="2 3">
    <name type="scientific">Formimonas warabiya</name>
    <dbReference type="NCBI Taxonomy" id="1761012"/>
    <lineage>
        <taxon>Bacteria</taxon>
        <taxon>Bacillati</taxon>
        <taxon>Bacillota</taxon>
        <taxon>Clostridia</taxon>
        <taxon>Eubacteriales</taxon>
        <taxon>Peptococcaceae</taxon>
        <taxon>Candidatus Formimonas</taxon>
    </lineage>
</organism>
<dbReference type="Gene3D" id="3.40.630.30">
    <property type="match status" value="1"/>
</dbReference>
<gene>
    <name evidence="2" type="ORF">DCMF_09855</name>
</gene>
<dbReference type="KEGG" id="fwa:DCMF_09855"/>
<dbReference type="GO" id="GO:0016747">
    <property type="term" value="F:acyltransferase activity, transferring groups other than amino-acyl groups"/>
    <property type="evidence" value="ECO:0007669"/>
    <property type="project" value="InterPro"/>
</dbReference>
<name>A0A3G1KRH8_FORW1</name>
<keyword evidence="3" id="KW-1185">Reference proteome</keyword>
<dbReference type="PROSITE" id="PS51186">
    <property type="entry name" value="GNAT"/>
    <property type="match status" value="1"/>
</dbReference>
<dbReference type="InterPro" id="IPR039968">
    <property type="entry name" value="BcerS-like"/>
</dbReference>
<accession>A0A3G1KRH8</accession>
<dbReference type="Proteomes" id="UP000323521">
    <property type="component" value="Chromosome"/>
</dbReference>
<proteinExistence type="predicted"/>
<dbReference type="Pfam" id="PF00583">
    <property type="entry name" value="Acetyltransf_1"/>
    <property type="match status" value="1"/>
</dbReference>
<protein>
    <recommendedName>
        <fullName evidence="1">N-acetyltransferase domain-containing protein</fullName>
    </recommendedName>
</protein>
<dbReference type="RefSeq" id="WP_148134284.1">
    <property type="nucleotide sequence ID" value="NZ_CP017634.1"/>
</dbReference>
<evidence type="ECO:0000313" key="3">
    <source>
        <dbReference type="Proteomes" id="UP000323521"/>
    </source>
</evidence>
<dbReference type="OrthoDB" id="1757697at2"/>
<dbReference type="SUPFAM" id="SSF55729">
    <property type="entry name" value="Acyl-CoA N-acyltransferases (Nat)"/>
    <property type="match status" value="1"/>
</dbReference>